<proteinExistence type="predicted"/>
<reference evidence="2 3" key="1">
    <citation type="journal article" date="2002" name="Proc. Natl. Acad. Sci. U.S.A.">
        <title>Extensive mosaic structure revealed by the complete genome sequence of uropathogenic Escherichia coli.</title>
        <authorList>
            <person name="Welch R.A."/>
            <person name="Burland V."/>
            <person name="Plunkett G.III."/>
            <person name="Redford P."/>
            <person name="Roesch P."/>
            <person name="Rasko D."/>
            <person name="Buckles E.L."/>
            <person name="Liou S.R."/>
            <person name="Boutin A."/>
            <person name="Hackett J."/>
            <person name="Stroud D."/>
            <person name="Mayhew G.F."/>
            <person name="Rose D.J."/>
            <person name="Zhou S."/>
            <person name="Schwartz D.C."/>
            <person name="Perna N.T."/>
            <person name="Mobley H.L."/>
            <person name="Donnenberg M.S."/>
            <person name="Blattner F.R."/>
        </authorList>
    </citation>
    <scope>NUCLEOTIDE SEQUENCE [LARGE SCALE GENOMIC DNA]</scope>
    <source>
        <strain evidence="3">CFT073 / ATCC 700928 / UPEC</strain>
    </source>
</reference>
<evidence type="ECO:0000313" key="2">
    <source>
        <dbReference type="EMBL" id="AAN81842.1"/>
    </source>
</evidence>
<sequence length="477" mass="53757">MGWSKPKIPTSKDVQRWSPWVCLFILFAGAFVALTYGILHSPADGLPALASGYWLPLTGRMMAGVMTALTGYLLWWEFQAYYVWCWNSRRHSALLVWQQRAHQHRYLACHVLLTSDTQLLPRLAGTSYEDNNNDPPLTLLAEEPLIPGIARFEQLCQLLINQIKASLIQHYPSGQMTVLIETSASDKERERTTLIRLWKEDELPWILDIHMSPTPLPLSDENNHLFDIDNPVLVLALHYRQPEENLPEFASALLLLPPELLKVSIRRDTVRVFRPMPLNIDAISRELTELRDMAQQPVNARYLVWHSGLTQASQQALGRVVNDLPLSLHNDIATGGIIDVDKVIAAYGPPAGWLMVATAAEMVRYGPGSHWLLQVRNKQASAVVTGNGYPAINQEYLDTTSSPYPAGSLMLAVMLNILVLWFIGRYSQEWLFSWAGVAMTLLLMIVTLPGIVFGLRSAVAHLQYPRFIQAIVRAQKE</sequence>
<protein>
    <submittedName>
        <fullName evidence="2">Uncharacterized protein</fullName>
    </submittedName>
</protein>
<evidence type="ECO:0000256" key="1">
    <source>
        <dbReference type="SAM" id="Phobius"/>
    </source>
</evidence>
<dbReference type="STRING" id="199310.c3397"/>
<feature type="transmembrane region" description="Helical" evidence="1">
    <location>
        <begin position="59"/>
        <end position="84"/>
    </location>
</feature>
<feature type="transmembrane region" description="Helical" evidence="1">
    <location>
        <begin position="404"/>
        <end position="424"/>
    </location>
</feature>
<keyword evidence="1" id="KW-0472">Membrane</keyword>
<keyword evidence="3" id="KW-1185">Reference proteome</keyword>
<dbReference type="EMBL" id="AE014075">
    <property type="protein sequence ID" value="AAN81842.1"/>
    <property type="molecule type" value="Genomic_DNA"/>
</dbReference>
<feature type="transmembrane region" description="Helical" evidence="1">
    <location>
        <begin position="20"/>
        <end position="39"/>
    </location>
</feature>
<accession>A0A0H2VA65</accession>
<dbReference type="HOGENOM" id="CLU_572100_0_0_6"/>
<organism evidence="2 3">
    <name type="scientific">Escherichia coli O6:H1 (strain CFT073 / ATCC 700928 / UPEC)</name>
    <dbReference type="NCBI Taxonomy" id="199310"/>
    <lineage>
        <taxon>Bacteria</taxon>
        <taxon>Pseudomonadati</taxon>
        <taxon>Pseudomonadota</taxon>
        <taxon>Gammaproteobacteria</taxon>
        <taxon>Enterobacterales</taxon>
        <taxon>Enterobacteriaceae</taxon>
        <taxon>Escherichia</taxon>
    </lineage>
</organism>
<gene>
    <name evidence="2" type="ordered locus">c3397</name>
</gene>
<dbReference type="Proteomes" id="UP000001410">
    <property type="component" value="Chromosome"/>
</dbReference>
<keyword evidence="1" id="KW-0812">Transmembrane</keyword>
<dbReference type="KEGG" id="ecc:c3397"/>
<evidence type="ECO:0000313" key="3">
    <source>
        <dbReference type="Proteomes" id="UP000001410"/>
    </source>
</evidence>
<feature type="transmembrane region" description="Helical" evidence="1">
    <location>
        <begin position="430"/>
        <end position="455"/>
    </location>
</feature>
<name>A0A0H2VA65_ECOL6</name>
<keyword evidence="1" id="KW-1133">Transmembrane helix</keyword>
<dbReference type="eggNOG" id="ENOG5033R8N">
    <property type="taxonomic scope" value="Bacteria"/>
</dbReference>
<dbReference type="AlphaFoldDB" id="A0A0H2VA65"/>
<dbReference type="RefSeq" id="WP_000539869.1">
    <property type="nucleotide sequence ID" value="NC_004431.1"/>
</dbReference>